<proteinExistence type="predicted"/>
<dbReference type="InterPro" id="IPR000477">
    <property type="entry name" value="RT_dom"/>
</dbReference>
<accession>A0ABQ5DDH7</accession>
<dbReference type="PANTHER" id="PTHR46890">
    <property type="entry name" value="NON-LTR RETROLELEMENT REVERSE TRANSCRIPTASE-LIKE PROTEIN-RELATED"/>
    <property type="match status" value="1"/>
</dbReference>
<reference evidence="2" key="2">
    <citation type="submission" date="2022-01" db="EMBL/GenBank/DDBJ databases">
        <authorList>
            <person name="Yamashiro T."/>
            <person name="Shiraishi A."/>
            <person name="Satake H."/>
            <person name="Nakayama K."/>
        </authorList>
    </citation>
    <scope>NUCLEOTIDE SEQUENCE</scope>
</reference>
<dbReference type="CDD" id="cd01650">
    <property type="entry name" value="RT_nLTR_like"/>
    <property type="match status" value="1"/>
</dbReference>
<gene>
    <name evidence="2" type="ORF">Tco_0925623</name>
</gene>
<name>A0ABQ5DDH7_9ASTR</name>
<dbReference type="InterPro" id="IPR043502">
    <property type="entry name" value="DNA/RNA_pol_sf"/>
</dbReference>
<evidence type="ECO:0000313" key="3">
    <source>
        <dbReference type="Proteomes" id="UP001151760"/>
    </source>
</evidence>
<evidence type="ECO:0000259" key="1">
    <source>
        <dbReference type="PROSITE" id="PS50878"/>
    </source>
</evidence>
<sequence length="291" mass="33257">MLEVEAHFENNRSYSGCCFLSLVELIRVRSLPLIKSEVFFYLCQRDSLETPFSRVEIKKAVWDCEGDRAPGPDGFSFKFFTAFWDLIEDDVVHFVQEFSHTNIIPKGCNSSFIALIPKVSNAKIVSDFRPISLIGCQYKIISKILVNRLSKVIGNLISPVQTAFLKGRNILDGPLILNEVMAWYRQRKKALMVFKVDFEKVFDSIRWDYLDLILEKHGFGLKWRTWISGCLKNARASVLINGSLTAEFELFRGLRQGDHLSPFLFILPMEGLHAFMIKADDIGLFRGACIG</sequence>
<dbReference type="SUPFAM" id="SSF56672">
    <property type="entry name" value="DNA/RNA polymerases"/>
    <property type="match status" value="1"/>
</dbReference>
<dbReference type="PANTHER" id="PTHR46890:SF50">
    <property type="entry name" value="RNA-DIRECTED DNA POLYMERASE, EUKARYOTA, REVERSE TRANSCRIPTASE ZINC-BINDING DOMAIN PROTEIN-RELATED"/>
    <property type="match status" value="1"/>
</dbReference>
<comment type="caution">
    <text evidence="2">The sequence shown here is derived from an EMBL/GenBank/DDBJ whole genome shotgun (WGS) entry which is preliminary data.</text>
</comment>
<keyword evidence="2" id="KW-0548">Nucleotidyltransferase</keyword>
<organism evidence="2 3">
    <name type="scientific">Tanacetum coccineum</name>
    <dbReference type="NCBI Taxonomy" id="301880"/>
    <lineage>
        <taxon>Eukaryota</taxon>
        <taxon>Viridiplantae</taxon>
        <taxon>Streptophyta</taxon>
        <taxon>Embryophyta</taxon>
        <taxon>Tracheophyta</taxon>
        <taxon>Spermatophyta</taxon>
        <taxon>Magnoliopsida</taxon>
        <taxon>eudicotyledons</taxon>
        <taxon>Gunneridae</taxon>
        <taxon>Pentapetalae</taxon>
        <taxon>asterids</taxon>
        <taxon>campanulids</taxon>
        <taxon>Asterales</taxon>
        <taxon>Asteraceae</taxon>
        <taxon>Asteroideae</taxon>
        <taxon>Anthemideae</taxon>
        <taxon>Anthemidinae</taxon>
        <taxon>Tanacetum</taxon>
    </lineage>
</organism>
<dbReference type="GO" id="GO:0003964">
    <property type="term" value="F:RNA-directed DNA polymerase activity"/>
    <property type="evidence" value="ECO:0007669"/>
    <property type="project" value="UniProtKB-KW"/>
</dbReference>
<keyword evidence="2" id="KW-0808">Transferase</keyword>
<dbReference type="EMBL" id="BQNB010015030">
    <property type="protein sequence ID" value="GJT35204.1"/>
    <property type="molecule type" value="Genomic_DNA"/>
</dbReference>
<evidence type="ECO:0000313" key="2">
    <source>
        <dbReference type="EMBL" id="GJT35204.1"/>
    </source>
</evidence>
<dbReference type="Pfam" id="PF00078">
    <property type="entry name" value="RVT_1"/>
    <property type="match status" value="1"/>
</dbReference>
<reference evidence="2" key="1">
    <citation type="journal article" date="2022" name="Int. J. Mol. Sci.">
        <title>Draft Genome of Tanacetum Coccineum: Genomic Comparison of Closely Related Tanacetum-Family Plants.</title>
        <authorList>
            <person name="Yamashiro T."/>
            <person name="Shiraishi A."/>
            <person name="Nakayama K."/>
            <person name="Satake H."/>
        </authorList>
    </citation>
    <scope>NUCLEOTIDE SEQUENCE</scope>
</reference>
<protein>
    <submittedName>
        <fullName evidence="2">RNA-directed DNA polymerase, eukaryota, reverse transcriptase zinc-binding domain protein</fullName>
    </submittedName>
</protein>
<feature type="domain" description="Reverse transcriptase" evidence="1">
    <location>
        <begin position="97"/>
        <end position="291"/>
    </location>
</feature>
<keyword evidence="2" id="KW-0695">RNA-directed DNA polymerase</keyword>
<dbReference type="InterPro" id="IPR052343">
    <property type="entry name" value="Retrotransposon-Effector_Assoc"/>
</dbReference>
<keyword evidence="3" id="KW-1185">Reference proteome</keyword>
<dbReference type="Proteomes" id="UP001151760">
    <property type="component" value="Unassembled WGS sequence"/>
</dbReference>
<dbReference type="PROSITE" id="PS50878">
    <property type="entry name" value="RT_POL"/>
    <property type="match status" value="1"/>
</dbReference>